<evidence type="ECO:0000313" key="11">
    <source>
        <dbReference type="EMBL" id="KAL1878388.1"/>
    </source>
</evidence>
<feature type="transmembrane region" description="Helical" evidence="9">
    <location>
        <begin position="118"/>
        <end position="138"/>
    </location>
</feature>
<evidence type="ECO:0000256" key="3">
    <source>
        <dbReference type="ARBA" id="ARBA00022692"/>
    </source>
</evidence>
<keyword evidence="5 9" id="KW-0472">Membrane</keyword>
<dbReference type="PROSITE" id="PS50157">
    <property type="entry name" value="ZINC_FINGER_C2H2_2"/>
    <property type="match status" value="1"/>
</dbReference>
<feature type="transmembrane region" description="Helical" evidence="9">
    <location>
        <begin position="81"/>
        <end position="106"/>
    </location>
</feature>
<feature type="region of interest" description="Disordered" evidence="8">
    <location>
        <begin position="375"/>
        <end position="402"/>
    </location>
</feature>
<name>A0ABR3XR16_9EURO</name>
<keyword evidence="7" id="KW-0863">Zinc-finger</keyword>
<accession>A0ABR3XR16</accession>
<evidence type="ECO:0000256" key="1">
    <source>
        <dbReference type="ARBA" id="ARBA00004141"/>
    </source>
</evidence>
<protein>
    <recommendedName>
        <fullName evidence="10">C2H2-type domain-containing protein</fullName>
    </recommendedName>
</protein>
<dbReference type="SUPFAM" id="SSF57667">
    <property type="entry name" value="beta-beta-alpha zinc fingers"/>
    <property type="match status" value="1"/>
</dbReference>
<comment type="subcellular location">
    <subcellularLocation>
        <location evidence="1">Membrane</location>
        <topology evidence="1">Multi-pass membrane protein</topology>
    </subcellularLocation>
</comment>
<evidence type="ECO:0000256" key="4">
    <source>
        <dbReference type="ARBA" id="ARBA00022989"/>
    </source>
</evidence>
<gene>
    <name evidence="11" type="ORF">Plec18167_004460</name>
</gene>
<evidence type="ECO:0000256" key="5">
    <source>
        <dbReference type="ARBA" id="ARBA00023136"/>
    </source>
</evidence>
<feature type="domain" description="C2H2-type" evidence="10">
    <location>
        <begin position="312"/>
        <end position="334"/>
    </location>
</feature>
<evidence type="ECO:0000256" key="7">
    <source>
        <dbReference type="PROSITE-ProRule" id="PRU00042"/>
    </source>
</evidence>
<dbReference type="Gene3D" id="1.10.4160.10">
    <property type="entry name" value="Hydantoin permease"/>
    <property type="match status" value="1"/>
</dbReference>
<feature type="transmembrane region" description="Helical" evidence="9">
    <location>
        <begin position="25"/>
        <end position="45"/>
    </location>
</feature>
<feature type="transmembrane region" description="Helical" evidence="9">
    <location>
        <begin position="189"/>
        <end position="214"/>
    </location>
</feature>
<evidence type="ECO:0000256" key="2">
    <source>
        <dbReference type="ARBA" id="ARBA00008974"/>
    </source>
</evidence>
<keyword evidence="7" id="KW-0862">Zinc</keyword>
<evidence type="ECO:0000313" key="12">
    <source>
        <dbReference type="Proteomes" id="UP001583193"/>
    </source>
</evidence>
<dbReference type="PROSITE" id="PS00028">
    <property type="entry name" value="ZINC_FINGER_C2H2_1"/>
    <property type="match status" value="1"/>
</dbReference>
<keyword evidence="4 9" id="KW-1133">Transmembrane helix</keyword>
<dbReference type="CDD" id="cd12148">
    <property type="entry name" value="fungal_TF_MHR"/>
    <property type="match status" value="1"/>
</dbReference>
<comment type="caution">
    <text evidence="11">The sequence shown here is derived from an EMBL/GenBank/DDBJ whole genome shotgun (WGS) entry which is preliminary data.</text>
</comment>
<dbReference type="InterPro" id="IPR007219">
    <property type="entry name" value="XnlR_reg_dom"/>
</dbReference>
<dbReference type="Pfam" id="PF04082">
    <property type="entry name" value="Fungal_trans"/>
    <property type="match status" value="1"/>
</dbReference>
<evidence type="ECO:0000256" key="9">
    <source>
        <dbReference type="SAM" id="Phobius"/>
    </source>
</evidence>
<proteinExistence type="inferred from homology"/>
<dbReference type="PANTHER" id="PTHR30618">
    <property type="entry name" value="NCS1 FAMILY PURINE/PYRIMIDINE TRANSPORTER"/>
    <property type="match status" value="1"/>
</dbReference>
<dbReference type="Pfam" id="PF02133">
    <property type="entry name" value="Transp_cyt_pur"/>
    <property type="match status" value="1"/>
</dbReference>
<reference evidence="11 12" key="1">
    <citation type="journal article" date="2024" name="IMA Fungus">
        <title>IMA Genome - F19 : A genome assembly and annotation guide to empower mycologists, including annotated draft genome sequences of Ceratocystis pirilliformis, Diaporthe australafricana, Fusarium ophioides, Paecilomyces lecythidis, and Sporothrix stenoceras.</title>
        <authorList>
            <person name="Aylward J."/>
            <person name="Wilson A.M."/>
            <person name="Visagie C.M."/>
            <person name="Spraker J."/>
            <person name="Barnes I."/>
            <person name="Buitendag C."/>
            <person name="Ceriani C."/>
            <person name="Del Mar Angel L."/>
            <person name="du Plessis D."/>
            <person name="Fuchs T."/>
            <person name="Gasser K."/>
            <person name="Kramer D."/>
            <person name="Li W."/>
            <person name="Munsamy K."/>
            <person name="Piso A."/>
            <person name="Price J.L."/>
            <person name="Sonnekus B."/>
            <person name="Thomas C."/>
            <person name="van der Nest A."/>
            <person name="van Dijk A."/>
            <person name="van Heerden A."/>
            <person name="van Vuuren N."/>
            <person name="Yilmaz N."/>
            <person name="Duong T.A."/>
            <person name="van der Merwe N.A."/>
            <person name="Wingfield M.J."/>
            <person name="Wingfield B.D."/>
        </authorList>
    </citation>
    <scope>NUCLEOTIDE SEQUENCE [LARGE SCALE GENOMIC DNA]</scope>
    <source>
        <strain evidence="11 12">CMW 18167</strain>
    </source>
</reference>
<dbReference type="InterPro" id="IPR013087">
    <property type="entry name" value="Znf_C2H2_type"/>
</dbReference>
<sequence length="609" mass="66739">MGANSALLVTVPDLARYSKTRNAQLYGQLLGLPLAGTMCAGFGIITTSAVKNMYDEAFWNPYDLLNGILDHSYNSKARAGVFFASAAFAFATLGTSIACNIVPFAADVTCLAPRYVNIVRGQFICLMIAFAIVPWRIVSTANGFLSFLNGYSIFQGPVVGIMIVDYFFIRRGNLHLGDMFSQSPLGRYFYTKGVNPIGIAAFIVGFLLPLPGFIASFGTGAKVNAAATDMFDLGWVLSFLMGGSSYWVISTGLKVIYGKAKPSTKLPFEAQVPKHIEWGSGSGTVIIDGMEIGVSTAGEANTNDEDRPKQIFQCTSCPKKFVRRDLLRRHEKRHEMGMWYRNSGGYVNSEPTCDDPPGFESSQAQEPMAMYSIEGSNMKDTSNDTESDPNNTGHEDIGDAGDEVNQDRHHIREDQPIHFSYDIGDSIPEEQVTSLFFDPSLNVPDPSLDFEWLFDNISADINSIANGDFPAVSPQSSISAEGISTSPFKIRSPYVDPPASSHTSTSSPWATVRANLLMALNTLAPDILMSSFFYAPNLCSFYALYFHNYHPHFPILHRPTMDPANSPPLLIAAIVTLGSTLSDEEEHFRTAISIHDSLRYIIFNVSKTS</sequence>
<keyword evidence="6" id="KW-0539">Nucleus</keyword>
<dbReference type="InterPro" id="IPR001248">
    <property type="entry name" value="Pur-cyt_permease"/>
</dbReference>
<dbReference type="PANTHER" id="PTHR30618:SF0">
    <property type="entry name" value="PURINE-URACIL PERMEASE NCS1"/>
    <property type="match status" value="1"/>
</dbReference>
<feature type="transmembrane region" description="Helical" evidence="9">
    <location>
        <begin position="234"/>
        <end position="257"/>
    </location>
</feature>
<dbReference type="SMART" id="SM00355">
    <property type="entry name" value="ZnF_C2H2"/>
    <property type="match status" value="1"/>
</dbReference>
<evidence type="ECO:0000256" key="8">
    <source>
        <dbReference type="SAM" id="MobiDB-lite"/>
    </source>
</evidence>
<keyword evidence="3 9" id="KW-0812">Transmembrane</keyword>
<feature type="transmembrane region" description="Helical" evidence="9">
    <location>
        <begin position="150"/>
        <end position="169"/>
    </location>
</feature>
<dbReference type="EMBL" id="JAVDPF010000012">
    <property type="protein sequence ID" value="KAL1878388.1"/>
    <property type="molecule type" value="Genomic_DNA"/>
</dbReference>
<keyword evidence="12" id="KW-1185">Reference proteome</keyword>
<comment type="similarity">
    <text evidence="2">Belongs to the purine-cytosine permease (2.A.39) family.</text>
</comment>
<keyword evidence="7" id="KW-0479">Metal-binding</keyword>
<dbReference type="InterPro" id="IPR045225">
    <property type="entry name" value="Uracil/uridine/allantoin_perm"/>
</dbReference>
<evidence type="ECO:0000256" key="6">
    <source>
        <dbReference type="ARBA" id="ARBA00023242"/>
    </source>
</evidence>
<organism evidence="11 12">
    <name type="scientific">Paecilomyces lecythidis</name>
    <dbReference type="NCBI Taxonomy" id="3004212"/>
    <lineage>
        <taxon>Eukaryota</taxon>
        <taxon>Fungi</taxon>
        <taxon>Dikarya</taxon>
        <taxon>Ascomycota</taxon>
        <taxon>Pezizomycotina</taxon>
        <taxon>Eurotiomycetes</taxon>
        <taxon>Eurotiomycetidae</taxon>
        <taxon>Eurotiales</taxon>
        <taxon>Thermoascaceae</taxon>
        <taxon>Paecilomyces</taxon>
    </lineage>
</organism>
<evidence type="ECO:0000259" key="10">
    <source>
        <dbReference type="PROSITE" id="PS50157"/>
    </source>
</evidence>
<dbReference type="Proteomes" id="UP001583193">
    <property type="component" value="Unassembled WGS sequence"/>
</dbReference>
<dbReference type="InterPro" id="IPR036236">
    <property type="entry name" value="Znf_C2H2_sf"/>
</dbReference>